<protein>
    <submittedName>
        <fullName evidence="1">Uncharacterized protein</fullName>
    </submittedName>
</protein>
<gene>
    <name evidence="1" type="ORF">METZ01_LOCUS319080</name>
</gene>
<proteinExistence type="predicted"/>
<dbReference type="EMBL" id="UINC01103672">
    <property type="protein sequence ID" value="SVC66226.1"/>
    <property type="molecule type" value="Genomic_DNA"/>
</dbReference>
<accession>A0A382NYT7</accession>
<sequence length="38" mass="4288">MTKHFRILALAGNGMGPSTTAGNWLLLVLDTRRYREQV</sequence>
<name>A0A382NYT7_9ZZZZ</name>
<feature type="non-terminal residue" evidence="1">
    <location>
        <position position="38"/>
    </location>
</feature>
<organism evidence="1">
    <name type="scientific">marine metagenome</name>
    <dbReference type="NCBI Taxonomy" id="408172"/>
    <lineage>
        <taxon>unclassified sequences</taxon>
        <taxon>metagenomes</taxon>
        <taxon>ecological metagenomes</taxon>
    </lineage>
</organism>
<evidence type="ECO:0000313" key="1">
    <source>
        <dbReference type="EMBL" id="SVC66226.1"/>
    </source>
</evidence>
<reference evidence="1" key="1">
    <citation type="submission" date="2018-05" db="EMBL/GenBank/DDBJ databases">
        <authorList>
            <person name="Lanie J.A."/>
            <person name="Ng W.-L."/>
            <person name="Kazmierczak K.M."/>
            <person name="Andrzejewski T.M."/>
            <person name="Davidsen T.M."/>
            <person name="Wayne K.J."/>
            <person name="Tettelin H."/>
            <person name="Glass J.I."/>
            <person name="Rusch D."/>
            <person name="Podicherti R."/>
            <person name="Tsui H.-C.T."/>
            <person name="Winkler M.E."/>
        </authorList>
    </citation>
    <scope>NUCLEOTIDE SEQUENCE</scope>
</reference>
<dbReference type="AlphaFoldDB" id="A0A382NYT7"/>